<gene>
    <name evidence="10" type="ORF">CANARDRAFT_122637</name>
</gene>
<keyword evidence="11" id="KW-1185">Reference proteome</keyword>
<evidence type="ECO:0000259" key="9">
    <source>
        <dbReference type="PROSITE" id="PS50157"/>
    </source>
</evidence>
<keyword evidence="7" id="KW-0539">Nucleus</keyword>
<dbReference type="SUPFAM" id="SSF57667">
    <property type="entry name" value="beta-beta-alpha zinc fingers"/>
    <property type="match status" value="1"/>
</dbReference>
<accession>A0A1E4ST50</accession>
<evidence type="ECO:0000256" key="3">
    <source>
        <dbReference type="ARBA" id="ARBA00022771"/>
    </source>
</evidence>
<dbReference type="GO" id="GO:0005634">
    <property type="term" value="C:nucleus"/>
    <property type="evidence" value="ECO:0007669"/>
    <property type="project" value="UniProtKB-SubCell"/>
</dbReference>
<feature type="domain" description="C2H2-type" evidence="9">
    <location>
        <begin position="252"/>
        <end position="275"/>
    </location>
</feature>
<dbReference type="EMBL" id="KV453877">
    <property type="protein sequence ID" value="ODV82683.1"/>
    <property type="molecule type" value="Genomic_DNA"/>
</dbReference>
<dbReference type="SMART" id="SM00355">
    <property type="entry name" value="ZnF_C2H2"/>
    <property type="match status" value="3"/>
</dbReference>
<comment type="subcellular location">
    <subcellularLocation>
        <location evidence="1">Nucleus</location>
    </subcellularLocation>
</comment>
<protein>
    <recommendedName>
        <fullName evidence="9">C2H2-type domain-containing protein</fullName>
    </recommendedName>
</protein>
<evidence type="ECO:0000256" key="2">
    <source>
        <dbReference type="ARBA" id="ARBA00022723"/>
    </source>
</evidence>
<proteinExistence type="predicted"/>
<sequence length="304" mass="35246">MFSRSSHDSLKLTFNDEFPRSDINRKDDDHCTSLVPIFPVYSNTEFLPTAYLQLPISESFEKPRAMLPFTQLLSPQLQPSCIIHEKLSYEYVYDGFKQSQIQDDFNEGVVNVNDSKMISNDEASASISESFYGSYYSTPPLTQDEHFNVSESELGTVDESFQLEPEPEPKRKRKLVEQGIKTQVEELNDTSKSLKKPKLETVMISGIKQTTKLKDPKKKFACNYSDCKHQFTRKYRLTEHILKIHKGLVFSYDCKSCDASYQSKENLKRHSVIHSLKYVCKFCDKVIDRKKRFDEHLVKCKGNK</sequence>
<evidence type="ECO:0000256" key="1">
    <source>
        <dbReference type="ARBA" id="ARBA00004123"/>
    </source>
</evidence>
<dbReference type="PROSITE" id="PS50157">
    <property type="entry name" value="ZINC_FINGER_C2H2_2"/>
    <property type="match status" value="2"/>
</dbReference>
<keyword evidence="3 8" id="KW-0863">Zinc-finger</keyword>
<dbReference type="AlphaFoldDB" id="A0A1E4ST50"/>
<keyword evidence="2" id="KW-0479">Metal-binding</keyword>
<evidence type="ECO:0000256" key="4">
    <source>
        <dbReference type="ARBA" id="ARBA00022833"/>
    </source>
</evidence>
<evidence type="ECO:0000256" key="7">
    <source>
        <dbReference type="ARBA" id="ARBA00023242"/>
    </source>
</evidence>
<feature type="domain" description="C2H2-type" evidence="9">
    <location>
        <begin position="220"/>
        <end position="247"/>
    </location>
</feature>
<keyword evidence="6" id="KW-0804">Transcription</keyword>
<dbReference type="Gene3D" id="3.30.160.60">
    <property type="entry name" value="Classic Zinc Finger"/>
    <property type="match status" value="2"/>
</dbReference>
<keyword evidence="5" id="KW-0805">Transcription regulation</keyword>
<dbReference type="STRING" id="983967.A0A1E4ST50"/>
<dbReference type="Proteomes" id="UP000094801">
    <property type="component" value="Unassembled WGS sequence"/>
</dbReference>
<evidence type="ECO:0000256" key="5">
    <source>
        <dbReference type="ARBA" id="ARBA00023015"/>
    </source>
</evidence>
<dbReference type="OrthoDB" id="8922241at2759"/>
<evidence type="ECO:0000256" key="8">
    <source>
        <dbReference type="PROSITE-ProRule" id="PRU00042"/>
    </source>
</evidence>
<dbReference type="InterPro" id="IPR013087">
    <property type="entry name" value="Znf_C2H2_type"/>
</dbReference>
<dbReference type="PROSITE" id="PS00028">
    <property type="entry name" value="ZINC_FINGER_C2H2_1"/>
    <property type="match status" value="2"/>
</dbReference>
<dbReference type="InterPro" id="IPR051061">
    <property type="entry name" value="Zinc_finger_trans_reg"/>
</dbReference>
<evidence type="ECO:0000256" key="6">
    <source>
        <dbReference type="ARBA" id="ARBA00023163"/>
    </source>
</evidence>
<keyword evidence="4" id="KW-0862">Zinc</keyword>
<organism evidence="10 11">
    <name type="scientific">[Candida] arabinofermentans NRRL YB-2248</name>
    <dbReference type="NCBI Taxonomy" id="983967"/>
    <lineage>
        <taxon>Eukaryota</taxon>
        <taxon>Fungi</taxon>
        <taxon>Dikarya</taxon>
        <taxon>Ascomycota</taxon>
        <taxon>Saccharomycotina</taxon>
        <taxon>Pichiomycetes</taxon>
        <taxon>Pichiales</taxon>
        <taxon>Pichiaceae</taxon>
        <taxon>Ogataea</taxon>
        <taxon>Ogataea/Candida clade</taxon>
    </lineage>
</organism>
<dbReference type="PANTHER" id="PTHR46179">
    <property type="entry name" value="ZINC FINGER PROTEIN"/>
    <property type="match status" value="1"/>
</dbReference>
<dbReference type="GO" id="GO:0008270">
    <property type="term" value="F:zinc ion binding"/>
    <property type="evidence" value="ECO:0007669"/>
    <property type="project" value="UniProtKB-KW"/>
</dbReference>
<dbReference type="GO" id="GO:0006357">
    <property type="term" value="P:regulation of transcription by RNA polymerase II"/>
    <property type="evidence" value="ECO:0007669"/>
    <property type="project" value="TreeGrafter"/>
</dbReference>
<dbReference type="InterPro" id="IPR036236">
    <property type="entry name" value="Znf_C2H2_sf"/>
</dbReference>
<name>A0A1E4ST50_9ASCO</name>
<reference evidence="11" key="1">
    <citation type="submission" date="2016-04" db="EMBL/GenBank/DDBJ databases">
        <title>Comparative genomics of biotechnologically important yeasts.</title>
        <authorList>
            <consortium name="DOE Joint Genome Institute"/>
            <person name="Riley R."/>
            <person name="Haridas S."/>
            <person name="Wolfe K.H."/>
            <person name="Lopes M.R."/>
            <person name="Hittinger C.T."/>
            <person name="Goker M."/>
            <person name="Salamov A."/>
            <person name="Wisecaver J."/>
            <person name="Long T.M."/>
            <person name="Aerts A.L."/>
            <person name="Barry K."/>
            <person name="Choi C."/>
            <person name="Clum A."/>
            <person name="Coughlan A.Y."/>
            <person name="Deshpande S."/>
            <person name="Douglass A.P."/>
            <person name="Hanson S.J."/>
            <person name="Klenk H.-P."/>
            <person name="Labutti K."/>
            <person name="Lapidus A."/>
            <person name="Lindquist E."/>
            <person name="Lipzen A."/>
            <person name="Meier-Kolthoff J.P."/>
            <person name="Ohm R.A."/>
            <person name="Otillar R.P."/>
            <person name="Pangilinan J."/>
            <person name="Peng Y."/>
            <person name="Rokas A."/>
            <person name="Rosa C.A."/>
            <person name="Scheuner C."/>
            <person name="Sibirny A.A."/>
            <person name="Slot J.C."/>
            <person name="Stielow J.B."/>
            <person name="Sun H."/>
            <person name="Kurtzman C.P."/>
            <person name="Blackwell M."/>
            <person name="Grigoriev I.V."/>
            <person name="Jeffries T.W."/>
        </authorList>
    </citation>
    <scope>NUCLEOTIDE SEQUENCE [LARGE SCALE GENOMIC DNA]</scope>
    <source>
        <strain evidence="11">NRRL YB-2248</strain>
    </source>
</reference>
<evidence type="ECO:0000313" key="10">
    <source>
        <dbReference type="EMBL" id="ODV82683.1"/>
    </source>
</evidence>
<evidence type="ECO:0000313" key="11">
    <source>
        <dbReference type="Proteomes" id="UP000094801"/>
    </source>
</evidence>
<dbReference type="PANTHER" id="PTHR46179:SF13">
    <property type="entry name" value="C2H2-TYPE DOMAIN-CONTAINING PROTEIN"/>
    <property type="match status" value="1"/>
</dbReference>